<gene>
    <name evidence="3" type="ORF">IU449_04420</name>
</gene>
<dbReference type="GO" id="GO:0016787">
    <property type="term" value="F:hydrolase activity"/>
    <property type="evidence" value="ECO:0007669"/>
    <property type="project" value="UniProtKB-KW"/>
</dbReference>
<dbReference type="InterPro" id="IPR029058">
    <property type="entry name" value="AB_hydrolase_fold"/>
</dbReference>
<dbReference type="Pfam" id="PF08530">
    <property type="entry name" value="PepX_C"/>
    <property type="match status" value="1"/>
</dbReference>
<dbReference type="Gene3D" id="3.40.50.1820">
    <property type="entry name" value="alpha/beta hydrolase"/>
    <property type="match status" value="1"/>
</dbReference>
<dbReference type="Proteomes" id="UP000707731">
    <property type="component" value="Unassembled WGS sequence"/>
</dbReference>
<feature type="domain" description="Xaa-Pro dipeptidyl-peptidase C-terminal" evidence="2">
    <location>
        <begin position="383"/>
        <end position="652"/>
    </location>
</feature>
<evidence type="ECO:0000313" key="4">
    <source>
        <dbReference type="Proteomes" id="UP000707731"/>
    </source>
</evidence>
<organism evidence="3 4">
    <name type="scientific">Nocardia higoensis</name>
    <dbReference type="NCBI Taxonomy" id="228599"/>
    <lineage>
        <taxon>Bacteria</taxon>
        <taxon>Bacillati</taxon>
        <taxon>Actinomycetota</taxon>
        <taxon>Actinomycetes</taxon>
        <taxon>Mycobacteriales</taxon>
        <taxon>Nocardiaceae</taxon>
        <taxon>Nocardia</taxon>
    </lineage>
</organism>
<dbReference type="Pfam" id="PF02129">
    <property type="entry name" value="Peptidase_S15"/>
    <property type="match status" value="1"/>
</dbReference>
<dbReference type="Gene3D" id="2.60.120.260">
    <property type="entry name" value="Galactose-binding domain-like"/>
    <property type="match status" value="1"/>
</dbReference>
<dbReference type="SUPFAM" id="SSF49785">
    <property type="entry name" value="Galactose-binding domain-like"/>
    <property type="match status" value="1"/>
</dbReference>
<dbReference type="SMART" id="SM00939">
    <property type="entry name" value="PepX_C"/>
    <property type="match status" value="1"/>
</dbReference>
<dbReference type="InterPro" id="IPR013736">
    <property type="entry name" value="Xaa-Pro_dipept_C"/>
</dbReference>
<accession>A0ABS0D627</accession>
<dbReference type="EMBL" id="JADLQN010000001">
    <property type="protein sequence ID" value="MBF6353801.1"/>
    <property type="molecule type" value="Genomic_DNA"/>
</dbReference>
<evidence type="ECO:0000313" key="3">
    <source>
        <dbReference type="EMBL" id="MBF6353801.1"/>
    </source>
</evidence>
<dbReference type="InterPro" id="IPR005674">
    <property type="entry name" value="CocE/Ser_esterase"/>
</dbReference>
<comment type="caution">
    <text evidence="3">The sequence shown here is derived from an EMBL/GenBank/DDBJ whole genome shotgun (WGS) entry which is preliminary data.</text>
</comment>
<proteinExistence type="predicted"/>
<evidence type="ECO:0000259" key="2">
    <source>
        <dbReference type="SMART" id="SM00939"/>
    </source>
</evidence>
<sequence>MIVALAGMPASAAPDGGADGARWLSDYEAPPKYPDVHIEWDVPLTMSDGTVLKANVYRPADARGPIAEKTPTIVNITPYTKLFQMLIDSAIATPALYDALNRLLKLADFSAVGMGGLSDMAQNIPAGVGRIFAGVDRKLIQSGYSVAVVDARGTGFSQGVWDVLGEREQLDAAEIVDWAGSQPWSTGDVGMTGASYCAINQLHAAQKGAKALKAIFPVDAGNDLSHDIINTGGGFGVGFLVPWITFVNTTKALPDIISMLTGSFDWKWLEDRVSSPFTMADALLGYFFSATWELMPASTQNVWQSSSDRHKAWLGSGVDNVEVPTFMVGSWFDLFAYSEIKAFEQIPLSSDKKKLMMGNGYHITPLGRHGEPGTPPRLDVLQRAWFDRWLKGIDNGIDRYDPITLFQQGGGWTSVDTFPRPDAVHRRLYLSAAPSGTTSFPVAHDGSLTAEPPTESRRLTVTPGLATVCSRDSAQITAGITSVFDICAKDSRVAETSALTFTSPPVDAPTTISGPIALHLNTVHDTTDGFWTATVNDVAPDGTSTAITSGQLVSSIRMIDEGKSTRSANGDYTDPYPTLAIEDRLPVVPGQPTVLDISMRATDAILKPGHRLRIDVFASNFPRAVPSGPTLVDSELAPQHLQLDPQAPSYVNIPVGGNPRW</sequence>
<protein>
    <submittedName>
        <fullName evidence="3">CocE/NonD family hydrolase</fullName>
    </submittedName>
</protein>
<dbReference type="InterPro" id="IPR008979">
    <property type="entry name" value="Galactose-bd-like_sf"/>
</dbReference>
<evidence type="ECO:0000256" key="1">
    <source>
        <dbReference type="ARBA" id="ARBA00022801"/>
    </source>
</evidence>
<name>A0ABS0D627_9NOCA</name>
<dbReference type="SUPFAM" id="SSF53474">
    <property type="entry name" value="alpha/beta-Hydrolases"/>
    <property type="match status" value="1"/>
</dbReference>
<reference evidence="3 4" key="1">
    <citation type="submission" date="2020-10" db="EMBL/GenBank/DDBJ databases">
        <title>Identification of Nocardia species via Next-generation sequencing and recognition of intraspecies genetic diversity.</title>
        <authorList>
            <person name="Li P."/>
            <person name="Li P."/>
            <person name="Lu B."/>
        </authorList>
    </citation>
    <scope>NUCLEOTIDE SEQUENCE [LARGE SCALE GENOMIC DNA]</scope>
    <source>
        <strain evidence="3 4">BJ06-0143</strain>
    </source>
</reference>
<keyword evidence="1 3" id="KW-0378">Hydrolase</keyword>
<dbReference type="InterPro" id="IPR000383">
    <property type="entry name" value="Xaa-Pro-like_dom"/>
</dbReference>
<dbReference type="NCBIfam" id="TIGR00976">
    <property type="entry name" value="CocE_NonD"/>
    <property type="match status" value="1"/>
</dbReference>
<keyword evidence="4" id="KW-1185">Reference proteome</keyword>